<evidence type="ECO:0000256" key="2">
    <source>
        <dbReference type="SAM" id="Phobius"/>
    </source>
</evidence>
<name>A0ABY8DS82_9LACO</name>
<dbReference type="Pfam" id="PF13240">
    <property type="entry name" value="Zn_Ribbon_1"/>
    <property type="match status" value="1"/>
</dbReference>
<feature type="compositionally biased region" description="Low complexity" evidence="1">
    <location>
        <begin position="174"/>
        <end position="184"/>
    </location>
</feature>
<evidence type="ECO:0000256" key="1">
    <source>
        <dbReference type="SAM" id="MobiDB-lite"/>
    </source>
</evidence>
<dbReference type="Proteomes" id="UP001220228">
    <property type="component" value="Chromosome"/>
</dbReference>
<sequence>MAEQNYCPHCGYKLIGKPKFCPQCGHPLTAETKEQVTMSKSHMFELRLDLGNLIPSRTHFITVLTFLKNNALTLFILFCVTTFLPVNSVRCWLLVAYLIFIYFYPLSTGKKRILWDERLDTWLQDKDSLHRFNEKVGKGFSQLQHVLPKEESHTTNTSEVAKSSGTTKDAISLQQKQTNTTTNKSQHHGFTWTGELICGIVSTVTGLVMYLVGKDATSSISSQAISVLQSGELDSGGYFYIWGIFLFGVGIAMLIGGTIKGITGHIRGGTLKIIAILICFVATIAATYVYSNPLTSAVNAAAYAYNSNTNIDTIQNLANIVKALPYIAGAIYGLGVLQNATTPKK</sequence>
<feature type="domain" description="Zinc-ribbon" evidence="3">
    <location>
        <begin position="6"/>
        <end position="28"/>
    </location>
</feature>
<feature type="transmembrane region" description="Helical" evidence="2">
    <location>
        <begin position="271"/>
        <end position="290"/>
    </location>
</feature>
<protein>
    <submittedName>
        <fullName evidence="4">Zinc ribbon domain-containing protein</fullName>
    </submittedName>
</protein>
<reference evidence="4 5" key="1">
    <citation type="submission" date="2023-03" db="EMBL/GenBank/DDBJ databases">
        <authorList>
            <person name="Ruckert-Reed C."/>
        </authorList>
    </citation>
    <scope>NUCLEOTIDE SEQUENCE [LARGE SCALE GENOMIC DNA]</scope>
    <source>
        <strain evidence="4 5">DSM 115425</strain>
    </source>
</reference>
<keyword evidence="2" id="KW-1133">Transmembrane helix</keyword>
<evidence type="ECO:0000259" key="3">
    <source>
        <dbReference type="Pfam" id="PF13240"/>
    </source>
</evidence>
<accession>A0ABY8DS82</accession>
<proteinExistence type="predicted"/>
<feature type="compositionally biased region" description="Polar residues" evidence="1">
    <location>
        <begin position="154"/>
        <end position="173"/>
    </location>
</feature>
<dbReference type="EMBL" id="CP120687">
    <property type="protein sequence ID" value="WFB39854.1"/>
    <property type="molecule type" value="Genomic_DNA"/>
</dbReference>
<evidence type="ECO:0000313" key="4">
    <source>
        <dbReference type="EMBL" id="WFB39854.1"/>
    </source>
</evidence>
<gene>
    <name evidence="4" type="ORF">LHUE1_000603</name>
</gene>
<dbReference type="RefSeq" id="WP_049170295.1">
    <property type="nucleotide sequence ID" value="NZ_CP120687.1"/>
</dbReference>
<feature type="transmembrane region" description="Helical" evidence="2">
    <location>
        <begin position="192"/>
        <end position="212"/>
    </location>
</feature>
<keyword evidence="2" id="KW-0812">Transmembrane</keyword>
<keyword evidence="2" id="KW-0472">Membrane</keyword>
<feature type="transmembrane region" description="Helical" evidence="2">
    <location>
        <begin position="74"/>
        <end position="104"/>
    </location>
</feature>
<feature type="region of interest" description="Disordered" evidence="1">
    <location>
        <begin position="149"/>
        <end position="187"/>
    </location>
</feature>
<evidence type="ECO:0000313" key="5">
    <source>
        <dbReference type="Proteomes" id="UP001220228"/>
    </source>
</evidence>
<organism evidence="4 5">
    <name type="scientific">Lacticaseibacillus huelsenbergensis</name>
    <dbReference type="NCBI Taxonomy" id="3035291"/>
    <lineage>
        <taxon>Bacteria</taxon>
        <taxon>Bacillati</taxon>
        <taxon>Bacillota</taxon>
        <taxon>Bacilli</taxon>
        <taxon>Lactobacillales</taxon>
        <taxon>Lactobacillaceae</taxon>
        <taxon>Lacticaseibacillus</taxon>
    </lineage>
</organism>
<feature type="transmembrane region" description="Helical" evidence="2">
    <location>
        <begin position="239"/>
        <end position="259"/>
    </location>
</feature>
<keyword evidence="5" id="KW-1185">Reference proteome</keyword>
<dbReference type="InterPro" id="IPR026870">
    <property type="entry name" value="Zinc_ribbon_dom"/>
</dbReference>